<name>A0A840ZKC2_9HYPH</name>
<dbReference type="AlphaFoldDB" id="A0A840ZKC2"/>
<dbReference type="EMBL" id="JACHOP010000008">
    <property type="protein sequence ID" value="MBB5757594.1"/>
    <property type="molecule type" value="Genomic_DNA"/>
</dbReference>
<reference evidence="3 4" key="1">
    <citation type="submission" date="2020-08" db="EMBL/GenBank/DDBJ databases">
        <title>Genomic Encyclopedia of Type Strains, Phase IV (KMG-IV): sequencing the most valuable type-strain genomes for metagenomic binning, comparative biology and taxonomic classification.</title>
        <authorList>
            <person name="Goeker M."/>
        </authorList>
    </citation>
    <scope>NUCLEOTIDE SEQUENCE [LARGE SCALE GENOMIC DNA]</scope>
    <source>
        <strain evidence="3 4">DSM 2163</strain>
    </source>
</reference>
<gene>
    <name evidence="3" type="ORF">HNR00_002308</name>
</gene>
<dbReference type="Proteomes" id="UP000583454">
    <property type="component" value="Unassembled WGS sequence"/>
</dbReference>
<dbReference type="SUPFAM" id="SSF143081">
    <property type="entry name" value="BB1717-like"/>
    <property type="match status" value="1"/>
</dbReference>
<evidence type="ECO:0000313" key="3">
    <source>
        <dbReference type="EMBL" id="MBB5757594.1"/>
    </source>
</evidence>
<evidence type="ECO:0000313" key="4">
    <source>
        <dbReference type="Proteomes" id="UP000583454"/>
    </source>
</evidence>
<feature type="region of interest" description="Disordered" evidence="1">
    <location>
        <begin position="127"/>
        <end position="157"/>
    </location>
</feature>
<dbReference type="InterPro" id="IPR025188">
    <property type="entry name" value="DUF4113"/>
</dbReference>
<evidence type="ECO:0000259" key="2">
    <source>
        <dbReference type="Pfam" id="PF13438"/>
    </source>
</evidence>
<comment type="caution">
    <text evidence="3">The sequence shown here is derived from an EMBL/GenBank/DDBJ whole genome shotgun (WGS) entry which is preliminary data.</text>
</comment>
<proteinExistence type="predicted"/>
<feature type="compositionally biased region" description="Basic and acidic residues" evidence="1">
    <location>
        <begin position="138"/>
        <end position="151"/>
    </location>
</feature>
<dbReference type="InterPro" id="IPR036590">
    <property type="entry name" value="SRAP-like"/>
</dbReference>
<accession>A0A840ZKC2</accession>
<dbReference type="Pfam" id="PF13438">
    <property type="entry name" value="DUF4113"/>
    <property type="match status" value="1"/>
</dbReference>
<protein>
    <recommendedName>
        <fullName evidence="2">DUF4113 domain-containing protein</fullName>
    </recommendedName>
</protein>
<sequence>MPSPAFALKGKRVDPGVTNVRNTGSQHWRRWLGPEHRCLVPLSLFSEFNMATGALHGVARRWREQRDPPWRYSKAGIVTTDLVPLAGSQRALIGQLDRERSANLMDALDACNARWGRGAVVPPRAGLERQRRGSATKFEMRTPRYTTRVDEPPGAQA</sequence>
<feature type="domain" description="DUF4113" evidence="2">
    <location>
        <begin position="103"/>
        <end position="151"/>
    </location>
</feature>
<evidence type="ECO:0000256" key="1">
    <source>
        <dbReference type="SAM" id="MobiDB-lite"/>
    </source>
</evidence>
<organism evidence="3 4">
    <name type="scientific">Methylorubrum rhodinum</name>
    <dbReference type="NCBI Taxonomy" id="29428"/>
    <lineage>
        <taxon>Bacteria</taxon>
        <taxon>Pseudomonadati</taxon>
        <taxon>Pseudomonadota</taxon>
        <taxon>Alphaproteobacteria</taxon>
        <taxon>Hyphomicrobiales</taxon>
        <taxon>Methylobacteriaceae</taxon>
        <taxon>Methylorubrum</taxon>
    </lineage>
</organism>
<keyword evidence="4" id="KW-1185">Reference proteome</keyword>
<dbReference type="Gene3D" id="3.90.1680.20">
    <property type="match status" value="1"/>
</dbReference>